<evidence type="ECO:0000256" key="13">
    <source>
        <dbReference type="ARBA" id="ARBA00023209"/>
    </source>
</evidence>
<feature type="transmembrane region" description="Helical" evidence="19">
    <location>
        <begin position="31"/>
        <end position="49"/>
    </location>
</feature>
<dbReference type="RefSeq" id="WP_111594675.1">
    <property type="nucleotide sequence ID" value="NZ_QLMA01000009.1"/>
</dbReference>
<evidence type="ECO:0000256" key="17">
    <source>
        <dbReference type="PIRSR" id="PIRSR600829-3"/>
    </source>
</evidence>
<keyword evidence="12 19" id="KW-0472">Membrane</keyword>
<evidence type="ECO:0000256" key="5">
    <source>
        <dbReference type="ARBA" id="ARBA00022679"/>
    </source>
</evidence>
<keyword evidence="21" id="KW-1185">Reference proteome</keyword>
<sequence>MARNYLQKRVASFGYALAGIFAFVKSEPHARIHAVATVLVVGAGCWWQVTKSDWLWLLWAMALVWITEMLNTVIEKTMDHISPEIHPRVGFIKDLAAGAVLVAALAAAITGGCIFWPYIFH</sequence>
<dbReference type="PANTHER" id="PTHR34299">
    <property type="entry name" value="DIACYLGLYCEROL KINASE"/>
    <property type="match status" value="1"/>
</dbReference>
<feature type="binding site" evidence="18">
    <location>
        <position position="27"/>
    </location>
    <ligand>
        <name>a divalent metal cation</name>
        <dbReference type="ChEBI" id="CHEBI:60240"/>
    </ligand>
</feature>
<feature type="binding site" evidence="18">
    <location>
        <position position="75"/>
    </location>
    <ligand>
        <name>a divalent metal cation</name>
        <dbReference type="ChEBI" id="CHEBI:60240"/>
    </ligand>
</feature>
<evidence type="ECO:0000256" key="6">
    <source>
        <dbReference type="ARBA" id="ARBA00022692"/>
    </source>
</evidence>
<dbReference type="GO" id="GO:0016301">
    <property type="term" value="F:kinase activity"/>
    <property type="evidence" value="ECO:0007669"/>
    <property type="project" value="UniProtKB-KW"/>
</dbReference>
<dbReference type="GO" id="GO:0005524">
    <property type="term" value="F:ATP binding"/>
    <property type="evidence" value="ECO:0007669"/>
    <property type="project" value="UniProtKB-KW"/>
</dbReference>
<accession>A0A327VPP5</accession>
<keyword evidence="14" id="KW-1208">Phospholipid metabolism</keyword>
<evidence type="ECO:0000313" key="20">
    <source>
        <dbReference type="EMBL" id="RAJ75518.1"/>
    </source>
</evidence>
<keyword evidence="9 17" id="KW-0067">ATP-binding</keyword>
<keyword evidence="6 19" id="KW-0812">Transmembrane</keyword>
<evidence type="ECO:0000256" key="1">
    <source>
        <dbReference type="ARBA" id="ARBA00004651"/>
    </source>
</evidence>
<dbReference type="InterPro" id="IPR033717">
    <property type="entry name" value="UDPK"/>
</dbReference>
<gene>
    <name evidence="20" type="ORF">CLV59_109132</name>
</gene>
<protein>
    <submittedName>
        <fullName evidence="20">Undecaprenol kinase/diacylglycerol kinase (ATP)</fullName>
    </submittedName>
</protein>
<feature type="binding site" evidence="17">
    <location>
        <position position="27"/>
    </location>
    <ligand>
        <name>ATP</name>
        <dbReference type="ChEBI" id="CHEBI:30616"/>
    </ligand>
</feature>
<keyword evidence="18" id="KW-0479">Metal-binding</keyword>
<dbReference type="AlphaFoldDB" id="A0A327VPP5"/>
<comment type="similarity">
    <text evidence="2">Belongs to the bacterial diacylglycerol kinase family.</text>
</comment>
<dbReference type="GO" id="GO:0008654">
    <property type="term" value="P:phospholipid biosynthetic process"/>
    <property type="evidence" value="ECO:0007669"/>
    <property type="project" value="UniProtKB-KW"/>
</dbReference>
<feature type="binding site" evidence="17">
    <location>
        <position position="15"/>
    </location>
    <ligand>
        <name>ATP</name>
        <dbReference type="ChEBI" id="CHEBI:30616"/>
    </ligand>
</feature>
<comment type="subcellular location">
    <subcellularLocation>
        <location evidence="1">Cell membrane</location>
        <topology evidence="1">Multi-pass membrane protein</topology>
    </subcellularLocation>
</comment>
<keyword evidence="5" id="KW-0808">Transferase</keyword>
<evidence type="ECO:0000256" key="14">
    <source>
        <dbReference type="ARBA" id="ARBA00023264"/>
    </source>
</evidence>
<evidence type="ECO:0000256" key="15">
    <source>
        <dbReference type="PIRSR" id="PIRSR600829-1"/>
    </source>
</evidence>
<evidence type="ECO:0000256" key="16">
    <source>
        <dbReference type="PIRSR" id="PIRSR600829-2"/>
    </source>
</evidence>
<evidence type="ECO:0000256" key="18">
    <source>
        <dbReference type="PIRSR" id="PIRSR600829-4"/>
    </source>
</evidence>
<dbReference type="GO" id="GO:0005886">
    <property type="term" value="C:plasma membrane"/>
    <property type="evidence" value="ECO:0007669"/>
    <property type="project" value="UniProtKB-SubCell"/>
</dbReference>
<dbReference type="CDD" id="cd14265">
    <property type="entry name" value="UDPK_IM_like"/>
    <property type="match status" value="1"/>
</dbReference>
<evidence type="ECO:0000256" key="19">
    <source>
        <dbReference type="SAM" id="Phobius"/>
    </source>
</evidence>
<keyword evidence="4" id="KW-0444">Lipid biosynthesis</keyword>
<keyword evidence="13" id="KW-0594">Phospholipid biosynthesis</keyword>
<evidence type="ECO:0000256" key="3">
    <source>
        <dbReference type="ARBA" id="ARBA00022475"/>
    </source>
</evidence>
<evidence type="ECO:0000256" key="2">
    <source>
        <dbReference type="ARBA" id="ARBA00005967"/>
    </source>
</evidence>
<name>A0A327VPP5_9BACT</name>
<feature type="transmembrane region" description="Helical" evidence="19">
    <location>
        <begin position="55"/>
        <end position="74"/>
    </location>
</feature>
<dbReference type="OrthoDB" id="1493837at2"/>
<keyword evidence="8 20" id="KW-0418">Kinase</keyword>
<dbReference type="InterPro" id="IPR036945">
    <property type="entry name" value="DAGK_sf"/>
</dbReference>
<dbReference type="Gene3D" id="1.10.287.3610">
    <property type="match status" value="1"/>
</dbReference>
<evidence type="ECO:0000256" key="7">
    <source>
        <dbReference type="ARBA" id="ARBA00022741"/>
    </source>
</evidence>
<evidence type="ECO:0000256" key="11">
    <source>
        <dbReference type="ARBA" id="ARBA00023098"/>
    </source>
</evidence>
<dbReference type="EMBL" id="QLMA01000009">
    <property type="protein sequence ID" value="RAJ75518.1"/>
    <property type="molecule type" value="Genomic_DNA"/>
</dbReference>
<evidence type="ECO:0000256" key="12">
    <source>
        <dbReference type="ARBA" id="ARBA00023136"/>
    </source>
</evidence>
<comment type="cofactor">
    <cofactor evidence="18">
        <name>Mg(2+)</name>
        <dbReference type="ChEBI" id="CHEBI:18420"/>
    </cofactor>
    <text evidence="18">Mn(2+), Zn(2+), Cd(2+) and Co(2+) support activity to lesser extents.</text>
</comment>
<feature type="binding site" evidence="17">
    <location>
        <position position="75"/>
    </location>
    <ligand>
        <name>ATP</name>
        <dbReference type="ChEBI" id="CHEBI:30616"/>
    </ligand>
</feature>
<organism evidence="20 21">
    <name type="scientific">Chitinophaga dinghuensis</name>
    <dbReference type="NCBI Taxonomy" id="1539050"/>
    <lineage>
        <taxon>Bacteria</taxon>
        <taxon>Pseudomonadati</taxon>
        <taxon>Bacteroidota</taxon>
        <taxon>Chitinophagia</taxon>
        <taxon>Chitinophagales</taxon>
        <taxon>Chitinophagaceae</taxon>
        <taxon>Chitinophaga</taxon>
    </lineage>
</organism>
<dbReference type="GO" id="GO:0046872">
    <property type="term" value="F:metal ion binding"/>
    <property type="evidence" value="ECO:0007669"/>
    <property type="project" value="UniProtKB-KW"/>
</dbReference>
<keyword evidence="10 19" id="KW-1133">Transmembrane helix</keyword>
<keyword evidence="11" id="KW-0443">Lipid metabolism</keyword>
<dbReference type="Proteomes" id="UP000249819">
    <property type="component" value="Unassembled WGS sequence"/>
</dbReference>
<feature type="active site" description="Proton acceptor" evidence="15">
    <location>
        <position position="68"/>
    </location>
</feature>
<feature type="binding site" evidence="16">
    <location>
        <position position="68"/>
    </location>
    <ligand>
        <name>substrate</name>
    </ligand>
</feature>
<comment type="caution">
    <text evidence="20">The sequence shown here is derived from an EMBL/GenBank/DDBJ whole genome shotgun (WGS) entry which is preliminary data.</text>
</comment>
<feature type="transmembrane region" description="Helical" evidence="19">
    <location>
        <begin position="95"/>
        <end position="119"/>
    </location>
</feature>
<feature type="binding site" evidence="16">
    <location>
        <begin position="46"/>
        <end position="49"/>
    </location>
    <ligand>
        <name>substrate</name>
    </ligand>
</feature>
<feature type="binding site" evidence="17">
    <location>
        <begin position="93"/>
        <end position="94"/>
    </location>
    <ligand>
        <name>ATP</name>
        <dbReference type="ChEBI" id="CHEBI:30616"/>
    </ligand>
</feature>
<dbReference type="Pfam" id="PF01219">
    <property type="entry name" value="DAGK_prokar"/>
    <property type="match status" value="1"/>
</dbReference>
<dbReference type="PANTHER" id="PTHR34299:SF1">
    <property type="entry name" value="DIACYLGLYCEROL KINASE"/>
    <property type="match status" value="1"/>
</dbReference>
<evidence type="ECO:0000256" key="4">
    <source>
        <dbReference type="ARBA" id="ARBA00022516"/>
    </source>
</evidence>
<proteinExistence type="inferred from homology"/>
<evidence type="ECO:0000256" key="8">
    <source>
        <dbReference type="ARBA" id="ARBA00022777"/>
    </source>
</evidence>
<keyword evidence="18" id="KW-0460">Magnesium</keyword>
<keyword evidence="3" id="KW-1003">Cell membrane</keyword>
<evidence type="ECO:0000313" key="21">
    <source>
        <dbReference type="Proteomes" id="UP000249819"/>
    </source>
</evidence>
<evidence type="ECO:0000256" key="10">
    <source>
        <dbReference type="ARBA" id="ARBA00022989"/>
    </source>
</evidence>
<feature type="binding site" evidence="17">
    <location>
        <begin position="84"/>
        <end position="86"/>
    </location>
    <ligand>
        <name>ATP</name>
        <dbReference type="ChEBI" id="CHEBI:30616"/>
    </ligand>
</feature>
<dbReference type="InterPro" id="IPR000829">
    <property type="entry name" value="DAGK"/>
</dbReference>
<keyword evidence="7 17" id="KW-0547">Nucleotide-binding</keyword>
<evidence type="ECO:0000256" key="9">
    <source>
        <dbReference type="ARBA" id="ARBA00022840"/>
    </source>
</evidence>
<reference evidence="20 21" key="1">
    <citation type="submission" date="2018-06" db="EMBL/GenBank/DDBJ databases">
        <title>Genomic Encyclopedia of Archaeal and Bacterial Type Strains, Phase II (KMG-II): from individual species to whole genera.</title>
        <authorList>
            <person name="Goeker M."/>
        </authorList>
    </citation>
    <scope>NUCLEOTIDE SEQUENCE [LARGE SCALE GENOMIC DNA]</scope>
    <source>
        <strain evidence="20 21">DSM 29821</strain>
    </source>
</reference>